<dbReference type="InterPro" id="IPR052928">
    <property type="entry name" value="Desiccation-related_membrane"/>
</dbReference>
<dbReference type="Pfam" id="PF12732">
    <property type="entry name" value="YtxH"/>
    <property type="match status" value="1"/>
</dbReference>
<dbReference type="AlphaFoldDB" id="A0A242BLI6"/>
<proteinExistence type="predicted"/>
<dbReference type="PANTHER" id="PTHR35792:SF1">
    <property type="entry name" value="SLL0268 PROTEIN"/>
    <property type="match status" value="1"/>
</dbReference>
<dbReference type="Proteomes" id="UP000275747">
    <property type="component" value="Chromosome"/>
</dbReference>
<dbReference type="EMBL" id="NGKW01000001">
    <property type="protein sequence ID" value="OTN96363.1"/>
    <property type="molecule type" value="Genomic_DNA"/>
</dbReference>
<dbReference type="InterPro" id="IPR024623">
    <property type="entry name" value="YtxH"/>
</dbReference>
<name>A0A242BLI6_ENTFC</name>
<dbReference type="PANTHER" id="PTHR35792">
    <property type="entry name" value="GENERAL STRESS PROTEIN"/>
    <property type="match status" value="1"/>
</dbReference>
<gene>
    <name evidence="2" type="ORF">A5810_000698</name>
    <name evidence="1" type="ORF">D9Z05_12165</name>
</gene>
<evidence type="ECO:0000313" key="4">
    <source>
        <dbReference type="Proteomes" id="UP000275747"/>
    </source>
</evidence>
<evidence type="ECO:0000313" key="2">
    <source>
        <dbReference type="EMBL" id="OTN96363.1"/>
    </source>
</evidence>
<reference evidence="2 3" key="1">
    <citation type="submission" date="2017-05" db="EMBL/GenBank/DDBJ databases">
        <title>The Genome Sequence of Enterococcus faecium 7H8_DIV0219.</title>
        <authorList>
            <consortium name="The Broad Institute Genomics Platform"/>
            <consortium name="The Broad Institute Genomic Center for Infectious Diseases"/>
            <person name="Earl A."/>
            <person name="Manson A."/>
            <person name="Schwartman J."/>
            <person name="Gilmore M."/>
            <person name="Abouelleil A."/>
            <person name="Cao P."/>
            <person name="Chapman S."/>
            <person name="Cusick C."/>
            <person name="Shea T."/>
            <person name="Young S."/>
            <person name="Neafsey D."/>
            <person name="Nusbaum C."/>
            <person name="Birren B."/>
        </authorList>
    </citation>
    <scope>NUCLEOTIDE SEQUENCE [LARGE SCALE GENOMIC DNA]</scope>
    <source>
        <strain evidence="2 3">7H8_DIV0219</strain>
    </source>
</reference>
<reference evidence="1 4" key="2">
    <citation type="submission" date="2018-10" db="EMBL/GenBank/DDBJ databases">
        <title>Escaping from acidified nitrite in gastric host defense: Transcriptomic basis for resistance to free nitrous acid in Enterococcus faecalis.</title>
        <authorList>
            <person name="Yu Z."/>
            <person name="Shi D."/>
            <person name="Liu W."/>
            <person name="Meng F."/>
        </authorList>
    </citation>
    <scope>NUCLEOTIDE SEQUENCE [LARGE SCALE GENOMIC DNA]</scope>
    <source>
        <strain evidence="1 4">JE1</strain>
    </source>
</reference>
<organism evidence="2 3">
    <name type="scientific">Enterococcus faecium</name>
    <name type="common">Streptococcus faecium</name>
    <dbReference type="NCBI Taxonomy" id="1352"/>
    <lineage>
        <taxon>Bacteria</taxon>
        <taxon>Bacillati</taxon>
        <taxon>Bacillota</taxon>
        <taxon>Bacilli</taxon>
        <taxon>Lactobacillales</taxon>
        <taxon>Enterococcaceae</taxon>
        <taxon>Enterococcus</taxon>
    </lineage>
</organism>
<sequence>MIKNFFKGLLFGAAAGTVGGLLFAPRSGNETRKKLIEELEEATTLTNDLNNSLDHFKSALIETKETAESVIPAFQEAINKDIEDFKFQAEPRIAQINEQVEKLTADLPEYPDQIQ</sequence>
<protein>
    <submittedName>
        <fullName evidence="1">YtxH domain-containing protein</fullName>
    </submittedName>
</protein>
<dbReference type="RefSeq" id="WP_002373026.1">
    <property type="nucleotide sequence ID" value="NZ_CABGQB010000009.1"/>
</dbReference>
<accession>A0A242BLI6</accession>
<dbReference type="Proteomes" id="UP000194885">
    <property type="component" value="Unassembled WGS sequence"/>
</dbReference>
<evidence type="ECO:0000313" key="3">
    <source>
        <dbReference type="Proteomes" id="UP000194885"/>
    </source>
</evidence>
<evidence type="ECO:0000313" key="1">
    <source>
        <dbReference type="EMBL" id="AYM73962.1"/>
    </source>
</evidence>
<dbReference type="EMBL" id="CP033041">
    <property type="protein sequence ID" value="AYM73962.1"/>
    <property type="molecule type" value="Genomic_DNA"/>
</dbReference>